<reference evidence="2 3" key="1">
    <citation type="submission" date="2012-04" db="EMBL/GenBank/DDBJ databases">
        <title>The Genome Sequence of Saprolegnia declina VS20.</title>
        <authorList>
            <consortium name="The Broad Institute Genome Sequencing Platform"/>
            <person name="Russ C."/>
            <person name="Nusbaum C."/>
            <person name="Tyler B."/>
            <person name="van West P."/>
            <person name="Dieguez-Uribeondo J."/>
            <person name="de Bruijn I."/>
            <person name="Tripathy S."/>
            <person name="Jiang R."/>
            <person name="Young S.K."/>
            <person name="Zeng Q."/>
            <person name="Gargeya S."/>
            <person name="Fitzgerald M."/>
            <person name="Haas B."/>
            <person name="Abouelleil A."/>
            <person name="Alvarado L."/>
            <person name="Arachchi H.M."/>
            <person name="Berlin A."/>
            <person name="Chapman S.B."/>
            <person name="Goldberg J."/>
            <person name="Griggs A."/>
            <person name="Gujja S."/>
            <person name="Hansen M."/>
            <person name="Howarth C."/>
            <person name="Imamovic A."/>
            <person name="Larimer J."/>
            <person name="McCowen C."/>
            <person name="Montmayeur A."/>
            <person name="Murphy C."/>
            <person name="Neiman D."/>
            <person name="Pearson M."/>
            <person name="Priest M."/>
            <person name="Roberts A."/>
            <person name="Saif S."/>
            <person name="Shea T."/>
            <person name="Sisk P."/>
            <person name="Sykes S."/>
            <person name="Wortman J."/>
            <person name="Nusbaum C."/>
            <person name="Birren B."/>
        </authorList>
    </citation>
    <scope>NUCLEOTIDE SEQUENCE [LARGE SCALE GENOMIC DNA]</scope>
    <source>
        <strain evidence="2 3">VS20</strain>
    </source>
</reference>
<feature type="transmembrane region" description="Helical" evidence="1">
    <location>
        <begin position="336"/>
        <end position="357"/>
    </location>
</feature>
<accession>T0R1S0</accession>
<gene>
    <name evidence="2" type="ORF">SDRG_01976</name>
</gene>
<keyword evidence="1" id="KW-0812">Transmembrane</keyword>
<keyword evidence="3" id="KW-1185">Reference proteome</keyword>
<dbReference type="eggNOG" id="ENOG502SK0F">
    <property type="taxonomic scope" value="Eukaryota"/>
</dbReference>
<dbReference type="RefSeq" id="XP_008605755.1">
    <property type="nucleotide sequence ID" value="XM_008607533.1"/>
</dbReference>
<proteinExistence type="predicted"/>
<dbReference type="AlphaFoldDB" id="T0R1S0"/>
<dbReference type="OrthoDB" id="68488at2759"/>
<keyword evidence="1" id="KW-0472">Membrane</keyword>
<sequence length="682" mass="76738">MHEQARGPSLSAPHAPSLETLAASIPLTWRRILLALLSYGLFFTDIPRSGYGFATLPADTFNRIQESVYSYWGPYNYPVMRINRTRSGAFTGAIGVKPAAVATVWSYRSDTCSVGLRALVQHYGILGWDPCLLYAHACMNVSLDLATVFTMLDNSVASLVSRESQPTALRVESFYKDKVHEALAPTDAVMEHEFRSVQAYVMHSAYDACHALRAIRPNFCEQSQADYSTLSAPRAGIGRVSQHIQKRFALALAALDSSTQVAEMVVIESGADFRPWIGGMAIVRPRNFDIVTLLRVRNCSTPRACTTVSVDDYRYEGGLLNTNTVNTYRAVRCLRFVGQLYNIIRVGVLFYGCYLAASRRYRPALGCFLRIPAQVIIYGSWFPVLLFAMAHAMDAPFVYLLVYRAFSSVNGNLVITTDYIYFVLTMLSCHMRNVWVLSLLTKGLLLAARDHRRGQAILGFRGYVLPLVSFCSIGFEIRLLSIRNTDIVRHAAMAPSANVAAIRYLHTLPSNVRYWGLFLDLRCLLMAFLCLHIALRFLRVNVVRARSLVPYAVTSYCSSSMFSTSWNTLFVDKDASTVSMHKMATQSAVANLLYPSGGRRQAEHVLMNVAWMTDPIEYMAHALWWTSTVFVYKDSRSGCVYYHPLSLQELRTHDDDEMDNILSVVRKDTLLSLRWSDRIYTC</sequence>
<dbReference type="InParanoid" id="T0R1S0"/>
<dbReference type="VEuPathDB" id="FungiDB:SDRG_01976"/>
<evidence type="ECO:0000313" key="3">
    <source>
        <dbReference type="Proteomes" id="UP000030762"/>
    </source>
</evidence>
<feature type="transmembrane region" description="Helical" evidence="1">
    <location>
        <begin position="460"/>
        <end position="480"/>
    </location>
</feature>
<feature type="transmembrane region" description="Helical" evidence="1">
    <location>
        <begin position="514"/>
        <end position="538"/>
    </location>
</feature>
<keyword evidence="1" id="KW-1133">Transmembrane helix</keyword>
<dbReference type="OMA" id="IEYMAHA"/>
<dbReference type="EMBL" id="JH767135">
    <property type="protein sequence ID" value="EQC40911.1"/>
    <property type="molecule type" value="Genomic_DNA"/>
</dbReference>
<dbReference type="GeneID" id="19942703"/>
<evidence type="ECO:0000256" key="1">
    <source>
        <dbReference type="SAM" id="Phobius"/>
    </source>
</evidence>
<evidence type="ECO:0000313" key="2">
    <source>
        <dbReference type="EMBL" id="EQC40911.1"/>
    </source>
</evidence>
<dbReference type="Proteomes" id="UP000030762">
    <property type="component" value="Unassembled WGS sequence"/>
</dbReference>
<protein>
    <submittedName>
        <fullName evidence="2">Uncharacterized protein</fullName>
    </submittedName>
</protein>
<name>T0R1S0_SAPDV</name>
<organism evidence="2 3">
    <name type="scientific">Saprolegnia diclina (strain VS20)</name>
    <dbReference type="NCBI Taxonomy" id="1156394"/>
    <lineage>
        <taxon>Eukaryota</taxon>
        <taxon>Sar</taxon>
        <taxon>Stramenopiles</taxon>
        <taxon>Oomycota</taxon>
        <taxon>Saprolegniomycetes</taxon>
        <taxon>Saprolegniales</taxon>
        <taxon>Saprolegniaceae</taxon>
        <taxon>Saprolegnia</taxon>
    </lineage>
</organism>